<dbReference type="GO" id="GO:0030313">
    <property type="term" value="C:cell envelope"/>
    <property type="evidence" value="ECO:0007669"/>
    <property type="project" value="UniProtKB-SubCell"/>
</dbReference>
<dbReference type="Pfam" id="PF01547">
    <property type="entry name" value="SBP_bac_1"/>
    <property type="match status" value="1"/>
</dbReference>
<dbReference type="PROSITE" id="PS51257">
    <property type="entry name" value="PROKAR_LIPOPROTEIN"/>
    <property type="match status" value="1"/>
</dbReference>
<dbReference type="CDD" id="cd13585">
    <property type="entry name" value="PBP2_TMBP_like"/>
    <property type="match status" value="1"/>
</dbReference>
<dbReference type="InterPro" id="IPR050490">
    <property type="entry name" value="Bact_solute-bd_prot1"/>
</dbReference>
<evidence type="ECO:0000256" key="2">
    <source>
        <dbReference type="ARBA" id="ARBA00008520"/>
    </source>
</evidence>
<keyword evidence="3" id="KW-0813">Transport</keyword>
<dbReference type="AlphaFoldDB" id="A0A3Q9GG14"/>
<dbReference type="InterPro" id="IPR006059">
    <property type="entry name" value="SBP"/>
</dbReference>
<dbReference type="Proteomes" id="UP000275951">
    <property type="component" value="Chromosome"/>
</dbReference>
<dbReference type="SUPFAM" id="SSF53850">
    <property type="entry name" value="Periplasmic binding protein-like II"/>
    <property type="match status" value="1"/>
</dbReference>
<dbReference type="Gene3D" id="3.40.190.10">
    <property type="entry name" value="Periplasmic binding protein-like II"/>
    <property type="match status" value="1"/>
</dbReference>
<evidence type="ECO:0000313" key="7">
    <source>
        <dbReference type="Proteomes" id="UP000275951"/>
    </source>
</evidence>
<evidence type="ECO:0000256" key="5">
    <source>
        <dbReference type="SAM" id="SignalP"/>
    </source>
</evidence>
<dbReference type="EMBL" id="CP033905">
    <property type="protein sequence ID" value="AZR06927.1"/>
    <property type="molecule type" value="Genomic_DNA"/>
</dbReference>
<evidence type="ECO:0000256" key="1">
    <source>
        <dbReference type="ARBA" id="ARBA00004196"/>
    </source>
</evidence>
<protein>
    <submittedName>
        <fullName evidence="6">Sugar ABC transporter substrate-binding protein</fullName>
    </submittedName>
</protein>
<name>A0A3Q9GG14_9ACTO</name>
<dbReference type="PANTHER" id="PTHR43649:SF31">
    <property type="entry name" value="SN-GLYCEROL-3-PHOSPHATE-BINDING PERIPLASMIC PROTEIN UGPB"/>
    <property type="match status" value="1"/>
</dbReference>
<evidence type="ECO:0000256" key="3">
    <source>
        <dbReference type="ARBA" id="ARBA00022448"/>
    </source>
</evidence>
<feature type="signal peptide" evidence="5">
    <location>
        <begin position="1"/>
        <end position="23"/>
    </location>
</feature>
<dbReference type="RefSeq" id="WP_126920185.1">
    <property type="nucleotide sequence ID" value="NZ_CP033905.1"/>
</dbReference>
<comment type="subcellular location">
    <subcellularLocation>
        <location evidence="1">Cell envelope</location>
    </subcellularLocation>
</comment>
<organism evidence="6 7">
    <name type="scientific">Trueperella pyogenes</name>
    <dbReference type="NCBI Taxonomy" id="1661"/>
    <lineage>
        <taxon>Bacteria</taxon>
        <taxon>Bacillati</taxon>
        <taxon>Actinomycetota</taxon>
        <taxon>Actinomycetes</taxon>
        <taxon>Actinomycetales</taxon>
        <taxon>Actinomycetaceae</taxon>
        <taxon>Trueperella</taxon>
    </lineage>
</organism>
<feature type="chain" id="PRO_5038655050" evidence="5">
    <location>
        <begin position="24"/>
        <end position="458"/>
    </location>
</feature>
<dbReference type="PANTHER" id="PTHR43649">
    <property type="entry name" value="ARABINOSE-BINDING PROTEIN-RELATED"/>
    <property type="match status" value="1"/>
</dbReference>
<accession>A0A3Q9GG14</accession>
<reference evidence="6 7" key="1">
    <citation type="submission" date="2018-11" db="EMBL/GenBank/DDBJ databases">
        <title>Multidrug-resistant genes are associated with an 42-kb island TGI1 carrying a complex class 1 integron in a Trueperella pyogenes.</title>
        <authorList>
            <person name="Dong W."/>
        </authorList>
    </citation>
    <scope>NUCLEOTIDE SEQUENCE [LARGE SCALE GENOMIC DNA]</scope>
    <source>
        <strain evidence="6 7">TP4</strain>
    </source>
</reference>
<comment type="similarity">
    <text evidence="2">Belongs to the bacterial solute-binding protein 1 family.</text>
</comment>
<keyword evidence="4 5" id="KW-0732">Signal</keyword>
<evidence type="ECO:0000313" key="6">
    <source>
        <dbReference type="EMBL" id="AZR06927.1"/>
    </source>
</evidence>
<proteinExistence type="inferred from homology"/>
<gene>
    <name evidence="6" type="ORF">EBQ10_06205</name>
</gene>
<evidence type="ECO:0000256" key="4">
    <source>
        <dbReference type="ARBA" id="ARBA00022729"/>
    </source>
</evidence>
<sequence length="458" mass="49945">MMAKVYKVVSIAAALALTLSACSGGTSISGGASRTASGSGDGNAKEVTYRLWDPGQQATYQRCADAFEKESGIKVKIEQQGWDDYWANLTTDFVSGTAPDVITNHVQYYPDLAGKGQLLDLNTYLKDGDVDFSKYTGELADLWVKDGARYGIPQDWDTIALVYNKKMTAEAGVSEDDLRNLTWNPTDGGSFGKLIAHLTVDKNGVRGDEAGFDKDNIKVYGWGLEKGGGIVGQGQWSWLALSNGFKYLDKNPFGTKYQMDDPKLIETISWWQKQIEAGYVTPLEIAGPLGLEPMMEQGKAALVPDGSWRINMWSSSKTNEFAFAPLPAGPQGRKTIINGLAPSITKQAKNPEGAFQWVKFLTSDKCQSIVAKDAIVFPSLTEYSQKAAKAHSDAGRDVSAFTEIAKDPKNLAYYPITDKGNEIGSEGQVTFDEIEQLRVKAEDALPKLNNKVNKILGK</sequence>